<name>A0ACC0TZM5_9AGAM</name>
<sequence>LLASWRGAKDGISVLHAAWDINVGVGVDVHVHRITNRFRWHKPPTKNPEETRLNLQSWSPTEFHKQIDRRPPPCQLRPDDLSSCPSPM</sequence>
<keyword evidence="2" id="KW-1185">Reference proteome</keyword>
<protein>
    <submittedName>
        <fullName evidence="1">Uncharacterized protein</fullName>
    </submittedName>
</protein>
<feature type="non-terminal residue" evidence="1">
    <location>
        <position position="1"/>
    </location>
</feature>
<evidence type="ECO:0000313" key="2">
    <source>
        <dbReference type="Proteomes" id="UP001207468"/>
    </source>
</evidence>
<reference evidence="1" key="1">
    <citation type="submission" date="2021-03" db="EMBL/GenBank/DDBJ databases">
        <title>Evolutionary priming and transition to the ectomycorrhizal habit in an iconic lineage of mushroom-forming fungi: is preadaptation a requirement?</title>
        <authorList>
            <consortium name="DOE Joint Genome Institute"/>
            <person name="Looney B.P."/>
            <person name="Miyauchi S."/>
            <person name="Morin E."/>
            <person name="Drula E."/>
            <person name="Courty P.E."/>
            <person name="Chicoki N."/>
            <person name="Fauchery L."/>
            <person name="Kohler A."/>
            <person name="Kuo A."/>
            <person name="LaButti K."/>
            <person name="Pangilinan J."/>
            <person name="Lipzen A."/>
            <person name="Riley R."/>
            <person name="Andreopoulos W."/>
            <person name="He G."/>
            <person name="Johnson J."/>
            <person name="Barry K.W."/>
            <person name="Grigoriev I.V."/>
            <person name="Nagy L."/>
            <person name="Hibbett D."/>
            <person name="Henrissat B."/>
            <person name="Matheny P.B."/>
            <person name="Labbe J."/>
            <person name="Martin A.F."/>
        </authorList>
    </citation>
    <scope>NUCLEOTIDE SEQUENCE</scope>
    <source>
        <strain evidence="1">BPL698</strain>
    </source>
</reference>
<gene>
    <name evidence="1" type="ORF">F5148DRAFT_1232232</name>
</gene>
<comment type="caution">
    <text evidence="1">The sequence shown here is derived from an EMBL/GenBank/DDBJ whole genome shotgun (WGS) entry which is preliminary data.</text>
</comment>
<accession>A0ACC0TZM5</accession>
<proteinExistence type="predicted"/>
<dbReference type="EMBL" id="JAGFNK010000293">
    <property type="protein sequence ID" value="KAI9453743.1"/>
    <property type="molecule type" value="Genomic_DNA"/>
</dbReference>
<organism evidence="1 2">
    <name type="scientific">Russula earlei</name>
    <dbReference type="NCBI Taxonomy" id="71964"/>
    <lineage>
        <taxon>Eukaryota</taxon>
        <taxon>Fungi</taxon>
        <taxon>Dikarya</taxon>
        <taxon>Basidiomycota</taxon>
        <taxon>Agaricomycotina</taxon>
        <taxon>Agaricomycetes</taxon>
        <taxon>Russulales</taxon>
        <taxon>Russulaceae</taxon>
        <taxon>Russula</taxon>
    </lineage>
</organism>
<dbReference type="Proteomes" id="UP001207468">
    <property type="component" value="Unassembled WGS sequence"/>
</dbReference>
<evidence type="ECO:0000313" key="1">
    <source>
        <dbReference type="EMBL" id="KAI9453743.1"/>
    </source>
</evidence>